<keyword evidence="3" id="KW-1048">Host nucleus</keyword>
<dbReference type="GO" id="GO:0039694">
    <property type="term" value="P:viral RNA genome replication"/>
    <property type="evidence" value="ECO:0007669"/>
    <property type="project" value="InterPro"/>
</dbReference>
<evidence type="ECO:0000256" key="8">
    <source>
        <dbReference type="ARBA" id="ARBA00022884"/>
    </source>
</evidence>
<dbReference type="GO" id="GO:0033645">
    <property type="term" value="C:host cell endomembrane system"/>
    <property type="evidence" value="ECO:0007669"/>
    <property type="project" value="UniProtKB-SubCell"/>
</dbReference>
<dbReference type="EMBL" id="KX883824">
    <property type="protein sequence ID" value="APG77802.1"/>
    <property type="molecule type" value="Genomic_RNA"/>
</dbReference>
<dbReference type="GO" id="GO:0008174">
    <property type="term" value="F:mRNA methyltransferase activity"/>
    <property type="evidence" value="ECO:0007669"/>
    <property type="project" value="UniProtKB-UniRule"/>
</dbReference>
<dbReference type="GO" id="GO:0032259">
    <property type="term" value="P:methylation"/>
    <property type="evidence" value="ECO:0007669"/>
    <property type="project" value="InterPro"/>
</dbReference>
<evidence type="ECO:0000256" key="4">
    <source>
        <dbReference type="ARBA" id="ARBA00022664"/>
    </source>
</evidence>
<evidence type="ECO:0000256" key="6">
    <source>
        <dbReference type="ARBA" id="ARBA00022695"/>
    </source>
</evidence>
<dbReference type="SUPFAM" id="SSF53335">
    <property type="entry name" value="S-adenosyl-L-methionine-dependent methyltransferases"/>
    <property type="match status" value="1"/>
</dbReference>
<feature type="domain" description="(+)RNA virus helicase C-terminal" evidence="13">
    <location>
        <begin position="2125"/>
        <end position="2443"/>
    </location>
</feature>
<dbReference type="Pfam" id="PF01660">
    <property type="entry name" value="Vmethyltransf"/>
    <property type="match status" value="1"/>
</dbReference>
<keyword evidence="7" id="KW-0067">ATP-binding</keyword>
<dbReference type="InterPro" id="IPR007094">
    <property type="entry name" value="RNA-dir_pol_PSvirus"/>
</dbReference>
<protein>
    <submittedName>
        <fullName evidence="15">Uncharacterized protein</fullName>
    </submittedName>
</protein>
<dbReference type="InterPro" id="IPR029063">
    <property type="entry name" value="SAM-dependent_MTases_sf"/>
</dbReference>
<dbReference type="InterPro" id="IPR027417">
    <property type="entry name" value="P-loop_NTPase"/>
</dbReference>
<dbReference type="PROSITE" id="PS51657">
    <property type="entry name" value="PSRV_HELICASE"/>
    <property type="match status" value="1"/>
</dbReference>
<dbReference type="GO" id="GO:0006370">
    <property type="term" value="P:7-methylguanosine mRNA capping"/>
    <property type="evidence" value="ECO:0007669"/>
    <property type="project" value="UniProtKB-KW"/>
</dbReference>
<keyword evidence="10" id="KW-0506">mRNA capping</keyword>
<dbReference type="Gene3D" id="3.40.50.150">
    <property type="entry name" value="Vaccinia Virus protein VP39"/>
    <property type="match status" value="1"/>
</dbReference>
<dbReference type="Pfam" id="PF00978">
    <property type="entry name" value="RdRP_2"/>
    <property type="match status" value="1"/>
</dbReference>
<reference evidence="15" key="1">
    <citation type="journal article" date="2016" name="Nature">
        <title>Redefining the invertebrate RNA virosphere.</title>
        <authorList>
            <person name="Shi M."/>
            <person name="Lin X.D."/>
            <person name="Tian J.H."/>
            <person name="Chen L.J."/>
            <person name="Chen X."/>
            <person name="Li C.X."/>
            <person name="Qin X.C."/>
            <person name="Li J."/>
            <person name="Cao J.P."/>
            <person name="Eden J.S."/>
            <person name="Buchmann J."/>
            <person name="Wang W."/>
            <person name="Xu J."/>
            <person name="Holmes E.C."/>
            <person name="Zhang Y.Z."/>
        </authorList>
    </citation>
    <scope>NUCLEOTIDE SEQUENCE</scope>
    <source>
        <strain evidence="15">WHYY22294</strain>
    </source>
</reference>
<feature type="domain" description="Alphavirus-like MT" evidence="14">
    <location>
        <begin position="277"/>
        <end position="493"/>
    </location>
</feature>
<keyword evidence="9" id="KW-0693">Viral RNA replication</keyword>
<dbReference type="GO" id="GO:0006351">
    <property type="term" value="P:DNA-templated transcription"/>
    <property type="evidence" value="ECO:0007669"/>
    <property type="project" value="InterPro"/>
</dbReference>
<dbReference type="PROSITE" id="PS51743">
    <property type="entry name" value="ALPHAVIRUS_MT"/>
    <property type="match status" value="1"/>
</dbReference>
<evidence type="ECO:0000256" key="2">
    <source>
        <dbReference type="ARBA" id="ARBA00004531"/>
    </source>
</evidence>
<keyword evidence="6" id="KW-0548">Nucleotidyltransferase</keyword>
<dbReference type="InterPro" id="IPR002588">
    <property type="entry name" value="Alphavirus-like_MT_dom"/>
</dbReference>
<dbReference type="InterPro" id="IPR027351">
    <property type="entry name" value="(+)RNA_virus_helicase_core_dom"/>
</dbReference>
<dbReference type="GO" id="GO:0003724">
    <property type="term" value="F:RNA helicase activity"/>
    <property type="evidence" value="ECO:0007669"/>
    <property type="project" value="UniProtKB-EC"/>
</dbReference>
<comment type="subcellular location">
    <subcellularLocation>
        <location evidence="2">Host endomembrane system</location>
        <topology evidence="2">Peripheral membrane protein</topology>
    </subcellularLocation>
    <subcellularLocation>
        <location evidence="1">Host nucleus</location>
    </subcellularLocation>
</comment>
<accession>A0A1L3KKA3</accession>
<dbReference type="InterPro" id="IPR001788">
    <property type="entry name" value="RNA-dep_RNA_pol_alsuvir"/>
</dbReference>
<proteinExistence type="predicted"/>
<dbReference type="Gene3D" id="3.40.50.300">
    <property type="entry name" value="P-loop containing nucleotide triphosphate hydrolases"/>
    <property type="match status" value="2"/>
</dbReference>
<dbReference type="InterPro" id="IPR002877">
    <property type="entry name" value="RNA_MeTrfase_FtsJ_dom"/>
</dbReference>
<evidence type="ECO:0000256" key="1">
    <source>
        <dbReference type="ARBA" id="ARBA00004147"/>
    </source>
</evidence>
<sequence length="3002" mass="341005">MTFAKGYCYLRLFSVLPDFEREEVKRILGKYPTLRSVCIVLFRVYHNADNVLLPLPGYAATGLMHMYHNATLRENCSDDEVSSYVSPQDFVEIYFSTEARLGGVGGRCYITWLRQLRINVVLQARIVESLGSYPLFKDLVLEILKYVSSIDLPVSCPRRVGPRMLHVDPRYPTVRLCDIMWAKGWHRFRVGAEELPENAMSLYMKMCGMSHDEVVTNVLTDALRHDPVLKQRVLDAHTHKVNQLLLAGTEKLLIKYALSDEDKNKIIIAYPMFKLEWSRKPVSHPHAVSAAARVCETQYALTMLGYNSKKRFANYVALIKDVGGKPETHVHRGRLNVHTCAPILDHRDDQRHSKSVDAIAQIVSDLPQSQKRRMHKLLRSDESSRALICHRRGQQCPITAKYCMFIHSTYDMTVLDIADTLASANADGGVIAVLYNAEMLVKESGYLTEQRCYWNIITRRVSPFRTKKFIRFSFDNDSSFTYEHSYEEFVKLFATCALRSRSGVLYYAEITNLTLDTAFIQLTRSKYSVTCASTLRRCLFFPDSDKRVVIHSYRYHPEGSRLLAKPHFTPINIIVRERMYNMVMSYAYDQTASRFSVAQIFSYAKSVNVRRVTNGTAITEPSEMNATDLFDFAVAVFIMTFDLRYAANVVAKSATDEALKARDSAKAGIFKLIFDKLVSLFVENDAPIVVNPEVNTSVSLYTRLRLLFTYDRVLKVGAESMVRVIDVATWLPPHVMDYIVDREPLLAALYEADVEKIAESSAIARATAQNVAALVDRESNALDVPVPNGTINLTAGGVVSCAQCTNQCKWRPTCTDLCRSRVDELMRAKRVDVKGDGNCFYYALINALDMSIGVEDLKKLLLESDYAEEVCGAGSELHKLLTTDFEFADNSVFNLSLFVLRIRIELLIVSSDDQNNEMVKGLAYSPTGIDNCRSVQLMLKNQHYTVLKHDTVTERMVVERFTFKDFLGALFDTLPLGYAGVLRVVLHDGVTFADFCHTLKVSVCGDMTYDVDHAVVVLEFVGGVVELIHGSMEKLLWILFENYVYSRIDKTMDQVWDESRMIKHNPTYKNRSAAKFAEILAKYALPVMGKRVLDLGGAPGGVYIMVRNMNPKTIRSYSSPTGLKYFAELRNSNNVVLKDIEHVTFEKRWDVVLSDLGAENSYRWDDSDKLFRLQLEKTLEALDDGGAAVIKHHNYLSLLGNFSQLVEVFSNFDNVIVEKPYLANPNTTEVYVVLVGKRKDKLPGHCYVHGVDLAVRRILGGATSFVRCLIGEKSLPANASVLRDYTRRIACAIRSLVPMEPLGEAVKYEASEDALSWYADKLPKHPEPVPEPVVEEQPKEVERHGDNVSELSSINLSLVSDDSGNMSERVGDVNLPIYDDVWSMSSDSGASTEYIPVAEPLTKRFDAELPAVSDAPVLNVKSWSVSSDSGTSTQYIPVAEPLTRRLDIDDKVVDLSEESPAVLDGNVVTVCKSDGLLRVPECDAHQWHQHIELDLLRSSVESRQQVHNVLCQFFAINQDYHYFQGLHLFVAILLEVYEDVDYCDELSRLFSGPLETLLVSEMSGIFLDSLFLQTLRSLFPEAFRDGADLVMCSMWQKLSLSCMYDLVKDWEPQAKRFLLTAFRDHGVYAVYPIMRYVASTHKGSAVNILLEDYLGGLYRSKKREFWFGLYAAGIKNLSRNLQFADGKVVSYRKTSTCKSVLNGFKRLGRKLSGEKERLSMPKTIGRPYRTVVNVKKMRSEVTHNGKLLFQVKPKDYGHDPVPVMKVDSIDKVLLEEAAQPVKEVLKRYVIPELAPQVKQLDLPSVGTDIANLLATDTLTLETPCVMVCSKDVLIRDLLVVLADVQNVSGALSEYRWHSWLRNADLCLLENKVKEQMVRLGELREGAYACVHMGNDDKDRRFLIVVCCTKSNRRGCLVNFITKFLTDVDKFKTVPILQTKHLTCARMHNLLRETLSQNMKHRYKRIVEDFCSDDEVFRGATTPRCPLNEATKIMHDNWADKGIVEYKYNFRPETFPITSTDGKVKNAVAEIMEYWRVAGAMILNNCIEYHSRMRLHDARFRASMAESAEGYAVYDSKDRKWLVKSIRQEPAYEYCCDGSKMVLFKDATKSRADIASRYLLVGTDTVLMQDSKLFLAAKKLVPDLTALNFENFTVTLVSGVPGCGKTTEAINNFVLPKAHVKGDLILFPTKVAALDFRDRLQKKNSDLDDNTLRRHVMTIDSFLINDPGYPAYNKLIIDEALMLHCGAIFIAALKAHVQDIYLIGDVKQIPWVNRTPLKIVHHLITDIVTPAKYLSVSYRCTVSTAALLSPLYKAGMWAYGTQTGDMSYRVDANPLMNHINKDAHYLVYTQGDKKEFMSKNPGLHVNTIHEYQGKEHNEIVLIRGSAKNLEIYFKQPYNLVALSRHRKKFLYVTPTMIGDELVKQIARVNSMSGPDLMRFSKLSGGYLPADVVITKLDRVDAETYDDALVSCTTRYGVMDLTPEFPESVTVDEMDYVAPVRKVGVLRPSVQRLQTYYDHIFPGNSTHDMRYDPYHVLHSPLECSTERTIMDPSYVTNNKQKKYDHMVPALRTSIAVNRPNNQIESLLGMIKRNQAAPKLLGLQDSNQMADILVQCFCETYIRKDCRQTFAAYPDDPIECDPSAVLDWLNNQPTGTAKMIERFEAPHETDLTKYNYMIKNKVKPQLDVNAPFVYSAVQTIAYQKKNINVLFCPIFRYMRRRLSPIMKKKFVIYTDMSPDEFATTVRRNVGPDVVDDTNFLEVDISKYDKSQSRVVLLFECELMRRFGVPDYWVELWWNAHESTTLIDKDNHIRCDVDYQRKSGDASTFFGNTVFLMALMASLYDLNKVDFGCFAGDDSLLVGGPDLIYDYSSQCADLFNLESKFLRCYTYKAFCSKFLLKIDREVMFVPDPVKLLTKLGRHDIVNPQHLEEFRVSMVDITSQYGDARVCYELAKAVSDRYHITVDTSPMIESLYLLFQDPKLLREFFALPESGLVSTDTILPKFD</sequence>
<dbReference type="GO" id="GO:0003968">
    <property type="term" value="F:RNA-directed RNA polymerase activity"/>
    <property type="evidence" value="ECO:0007669"/>
    <property type="project" value="InterPro"/>
</dbReference>
<dbReference type="InterPro" id="IPR035969">
    <property type="entry name" value="Rab-GAP_TBC_sf"/>
</dbReference>
<evidence type="ECO:0000313" key="15">
    <source>
        <dbReference type="EMBL" id="APG77802.1"/>
    </source>
</evidence>
<name>A0A1L3KKA3_9VIRU</name>
<dbReference type="SUPFAM" id="SSF47923">
    <property type="entry name" value="Ypt/Rab-GAP domain of gyp1p"/>
    <property type="match status" value="1"/>
</dbReference>
<evidence type="ECO:0000256" key="5">
    <source>
        <dbReference type="ARBA" id="ARBA00022679"/>
    </source>
</evidence>
<dbReference type="GO" id="GO:0003723">
    <property type="term" value="F:RNA binding"/>
    <property type="evidence" value="ECO:0007669"/>
    <property type="project" value="UniProtKB-KW"/>
</dbReference>
<keyword evidence="5" id="KW-0808">Transferase</keyword>
<evidence type="ECO:0000256" key="3">
    <source>
        <dbReference type="ARBA" id="ARBA00022562"/>
    </source>
</evidence>
<dbReference type="GO" id="GO:0016556">
    <property type="term" value="P:mRNA modification"/>
    <property type="evidence" value="ECO:0007669"/>
    <property type="project" value="InterPro"/>
</dbReference>
<dbReference type="PROSITE" id="PS50507">
    <property type="entry name" value="RDRP_SSRNA_POS"/>
    <property type="match status" value="1"/>
</dbReference>
<evidence type="ECO:0000256" key="9">
    <source>
        <dbReference type="ARBA" id="ARBA00022953"/>
    </source>
</evidence>
<keyword evidence="7" id="KW-0547">Nucleotide-binding</keyword>
<dbReference type="GO" id="GO:0042025">
    <property type="term" value="C:host cell nucleus"/>
    <property type="evidence" value="ECO:0007669"/>
    <property type="project" value="UniProtKB-SubCell"/>
</dbReference>
<dbReference type="GO" id="GO:0005524">
    <property type="term" value="F:ATP binding"/>
    <property type="evidence" value="ECO:0007669"/>
    <property type="project" value="UniProtKB-KW"/>
</dbReference>
<evidence type="ECO:0000259" key="13">
    <source>
        <dbReference type="PROSITE" id="PS51657"/>
    </source>
</evidence>
<keyword evidence="4" id="KW-0507">mRNA processing</keyword>
<dbReference type="Pfam" id="PF01443">
    <property type="entry name" value="Viral_helicase1"/>
    <property type="match status" value="1"/>
</dbReference>
<evidence type="ECO:0000256" key="7">
    <source>
        <dbReference type="ARBA" id="ARBA00022840"/>
    </source>
</evidence>
<dbReference type="Pfam" id="PF01728">
    <property type="entry name" value="FtsJ"/>
    <property type="match status" value="1"/>
</dbReference>
<organism evidence="15">
    <name type="scientific">Hubei virga-like virus 10</name>
    <dbReference type="NCBI Taxonomy" id="1923325"/>
    <lineage>
        <taxon>Viruses</taxon>
        <taxon>Riboviria</taxon>
    </lineage>
</organism>
<dbReference type="CDD" id="cd23254">
    <property type="entry name" value="Kitaviridae_RdRp"/>
    <property type="match status" value="1"/>
</dbReference>
<evidence type="ECO:0000256" key="11">
    <source>
        <dbReference type="ARBA" id="ARBA00047984"/>
    </source>
</evidence>
<evidence type="ECO:0000256" key="10">
    <source>
        <dbReference type="ARBA" id="ARBA00023042"/>
    </source>
</evidence>
<dbReference type="SUPFAM" id="SSF52540">
    <property type="entry name" value="P-loop containing nucleoside triphosphate hydrolases"/>
    <property type="match status" value="1"/>
</dbReference>
<evidence type="ECO:0000259" key="14">
    <source>
        <dbReference type="PROSITE" id="PS51743"/>
    </source>
</evidence>
<dbReference type="SUPFAM" id="SSF56672">
    <property type="entry name" value="DNA/RNA polymerases"/>
    <property type="match status" value="1"/>
</dbReference>
<comment type="catalytic activity">
    <reaction evidence="11">
        <text>ATP + H2O = ADP + phosphate + H(+)</text>
        <dbReference type="Rhea" id="RHEA:13065"/>
        <dbReference type="ChEBI" id="CHEBI:15377"/>
        <dbReference type="ChEBI" id="CHEBI:15378"/>
        <dbReference type="ChEBI" id="CHEBI:30616"/>
        <dbReference type="ChEBI" id="CHEBI:43474"/>
        <dbReference type="ChEBI" id="CHEBI:456216"/>
        <dbReference type="EC" id="3.6.4.13"/>
    </reaction>
</comment>
<keyword evidence="8" id="KW-0694">RNA-binding</keyword>
<feature type="domain" description="RdRp catalytic" evidence="12">
    <location>
        <begin position="2754"/>
        <end position="2867"/>
    </location>
</feature>
<dbReference type="InterPro" id="IPR043502">
    <property type="entry name" value="DNA/RNA_pol_sf"/>
</dbReference>
<evidence type="ECO:0000259" key="12">
    <source>
        <dbReference type="PROSITE" id="PS50507"/>
    </source>
</evidence>